<dbReference type="EMBL" id="BEXA01000006">
    <property type="protein sequence ID" value="GAY74149.1"/>
    <property type="molecule type" value="Genomic_DNA"/>
</dbReference>
<dbReference type="PROSITE" id="PS51257">
    <property type="entry name" value="PROKAR_LIPOPROTEIN"/>
    <property type="match status" value="1"/>
</dbReference>
<dbReference type="AlphaFoldDB" id="A0A401FP35"/>
<name>A0A401FP35_9LACO</name>
<evidence type="ECO:0000313" key="3">
    <source>
        <dbReference type="EMBL" id="GAY74149.1"/>
    </source>
</evidence>
<feature type="signal peptide" evidence="2">
    <location>
        <begin position="1"/>
        <end position="21"/>
    </location>
</feature>
<evidence type="ECO:0000256" key="1">
    <source>
        <dbReference type="SAM" id="MobiDB-lite"/>
    </source>
</evidence>
<comment type="caution">
    <text evidence="3">The sequence shown here is derived from an EMBL/GenBank/DDBJ whole genome shotgun (WGS) entry which is preliminary data.</text>
</comment>
<organism evidence="3 4">
    <name type="scientific">Lentilactobacillus kosonis</name>
    <dbReference type="NCBI Taxonomy" id="2810561"/>
    <lineage>
        <taxon>Bacteria</taxon>
        <taxon>Bacillati</taxon>
        <taxon>Bacillota</taxon>
        <taxon>Bacilli</taxon>
        <taxon>Lactobacillales</taxon>
        <taxon>Lactobacillaceae</taxon>
        <taxon>Lentilactobacillus</taxon>
    </lineage>
</organism>
<dbReference type="Proteomes" id="UP000286974">
    <property type="component" value="Unassembled WGS sequence"/>
</dbReference>
<evidence type="ECO:0000256" key="2">
    <source>
        <dbReference type="SAM" id="SignalP"/>
    </source>
</evidence>
<keyword evidence="4" id="KW-1185">Reference proteome</keyword>
<dbReference type="RefSeq" id="WP_125008862.1">
    <property type="nucleotide sequence ID" value="NZ_BEXA01000006.1"/>
</dbReference>
<protein>
    <recommendedName>
        <fullName evidence="5">DUF5067 domain-containing protein</fullName>
    </recommendedName>
</protein>
<dbReference type="OrthoDB" id="2249736at2"/>
<evidence type="ECO:0000313" key="4">
    <source>
        <dbReference type="Proteomes" id="UP000286974"/>
    </source>
</evidence>
<feature type="chain" id="PRO_5039136375" description="DUF5067 domain-containing protein" evidence="2">
    <location>
        <begin position="22"/>
        <end position="269"/>
    </location>
</feature>
<sequence>MKKIGYLLGITGLVLSLAACGNNNSKQANDNSQDKDSYSAKMQNSSSNKSANSTASKQSSSSKTASKDPQKKSRTNLANYHYTVPAAERHQPNYTKNGNLTKPKQFTFDNFGTRQQLSKINSQSKSLSVDNIIYKVTKAKVIKNTPKTAAAKQAVAQTLNLQSVPNQYYTFVINYTITNKQSDTIALNGINNVKTDQGDTLAVNNQLSDSSAGNHIEPNETKTFTTVGYLRDYANQPTNKVTLNFGDIYNLQGNKVSSAPTQGLTIDLN</sequence>
<keyword evidence="2" id="KW-0732">Signal</keyword>
<feature type="compositionally biased region" description="Low complexity" evidence="1">
    <location>
        <begin position="39"/>
        <end position="64"/>
    </location>
</feature>
<accession>A0A401FP35</accession>
<proteinExistence type="predicted"/>
<reference evidence="3 4" key="1">
    <citation type="submission" date="2017-11" db="EMBL/GenBank/DDBJ databases">
        <title>Draft Genome Sequence of Lactobacillus curieae NBRC 111893 isolated from Koso, a Japanese sugar-Vegetable Fermented Beverage.</title>
        <authorList>
            <person name="Chiou T.Y."/>
            <person name="Oshima K."/>
            <person name="Suda W."/>
            <person name="Hattori M."/>
            <person name="Takahashi T."/>
        </authorList>
    </citation>
    <scope>NUCLEOTIDE SEQUENCE [LARGE SCALE GENOMIC DNA]</scope>
    <source>
        <strain evidence="3 4">NBRC111893</strain>
    </source>
</reference>
<evidence type="ECO:0008006" key="5">
    <source>
        <dbReference type="Google" id="ProtNLM"/>
    </source>
</evidence>
<gene>
    <name evidence="3" type="ORF">NBRC111893_2295</name>
</gene>
<feature type="region of interest" description="Disordered" evidence="1">
    <location>
        <begin position="23"/>
        <end position="77"/>
    </location>
</feature>